<evidence type="ECO:0000313" key="7">
    <source>
        <dbReference type="Proteomes" id="UP000031670"/>
    </source>
</evidence>
<dbReference type="GO" id="GO:0003700">
    <property type="term" value="F:DNA-binding transcription factor activity"/>
    <property type="evidence" value="ECO:0007669"/>
    <property type="project" value="InterPro"/>
</dbReference>
<dbReference type="InterPro" id="IPR036390">
    <property type="entry name" value="WH_DNA-bd_sf"/>
</dbReference>
<evidence type="ECO:0000259" key="5">
    <source>
        <dbReference type="PROSITE" id="PS50931"/>
    </source>
</evidence>
<dbReference type="PRINTS" id="PR00039">
    <property type="entry name" value="HTHLYSR"/>
</dbReference>
<keyword evidence="4" id="KW-0804">Transcription</keyword>
<dbReference type="InterPro" id="IPR000847">
    <property type="entry name" value="LysR_HTH_N"/>
</dbReference>
<feature type="domain" description="HTH lysR-type" evidence="5">
    <location>
        <begin position="1"/>
        <end position="61"/>
    </location>
</feature>
<comment type="caution">
    <text evidence="6">The sequence shown here is derived from an EMBL/GenBank/DDBJ whole genome shotgun (WGS) entry which is preliminary data.</text>
</comment>
<protein>
    <submittedName>
        <fullName evidence="6">Probable transcriptional activator for leuABCD operon</fullName>
    </submittedName>
</protein>
<name>A0A0B8PM71_9VIBR</name>
<reference evidence="6 7" key="1">
    <citation type="submission" date="2015-01" db="EMBL/GenBank/DDBJ databases">
        <title>Vibrio sp. C5 JCM 19232 whole genome shotgun sequence.</title>
        <authorList>
            <person name="Sawabe T."/>
            <person name="Meirelles P."/>
            <person name="Feng G."/>
            <person name="Sayaka M."/>
            <person name="Hattori M."/>
            <person name="Ohkuma M."/>
        </authorList>
    </citation>
    <scope>NUCLEOTIDE SEQUENCE [LARGE SCALE GENOMIC DNA]</scope>
    <source>
        <strain evidence="6 7">JCM19232</strain>
    </source>
</reference>
<dbReference type="SUPFAM" id="SSF53850">
    <property type="entry name" value="Periplasmic binding protein-like II"/>
    <property type="match status" value="1"/>
</dbReference>
<evidence type="ECO:0000256" key="3">
    <source>
        <dbReference type="ARBA" id="ARBA00023125"/>
    </source>
</evidence>
<gene>
    <name evidence="6" type="ORF">JCM19232_3509</name>
</gene>
<evidence type="ECO:0000256" key="2">
    <source>
        <dbReference type="ARBA" id="ARBA00023015"/>
    </source>
</evidence>
<organism evidence="6 7">
    <name type="scientific">Vibrio ishigakensis</name>
    <dbReference type="NCBI Taxonomy" id="1481914"/>
    <lineage>
        <taxon>Bacteria</taxon>
        <taxon>Pseudomonadati</taxon>
        <taxon>Pseudomonadota</taxon>
        <taxon>Gammaproteobacteria</taxon>
        <taxon>Vibrionales</taxon>
        <taxon>Vibrionaceae</taxon>
        <taxon>Vibrio</taxon>
    </lineage>
</organism>
<dbReference type="InterPro" id="IPR050389">
    <property type="entry name" value="LysR-type_TF"/>
</dbReference>
<dbReference type="InterPro" id="IPR005119">
    <property type="entry name" value="LysR_subst-bd"/>
</dbReference>
<comment type="similarity">
    <text evidence="1">Belongs to the LysR transcriptional regulatory family.</text>
</comment>
<keyword evidence="3" id="KW-0238">DNA-binding</keyword>
<dbReference type="SUPFAM" id="SSF46785">
    <property type="entry name" value="Winged helix' DNA-binding domain"/>
    <property type="match status" value="1"/>
</dbReference>
<dbReference type="EMBL" id="BBSA01000011">
    <property type="protein sequence ID" value="GAM64233.1"/>
    <property type="molecule type" value="Genomic_DNA"/>
</dbReference>
<dbReference type="PROSITE" id="PS50931">
    <property type="entry name" value="HTH_LYSR"/>
    <property type="match status" value="1"/>
</dbReference>
<dbReference type="AlphaFoldDB" id="A0A0B8PM71"/>
<dbReference type="Gene3D" id="3.40.190.10">
    <property type="entry name" value="Periplasmic binding protein-like II"/>
    <property type="match status" value="2"/>
</dbReference>
<evidence type="ECO:0000256" key="4">
    <source>
        <dbReference type="ARBA" id="ARBA00023163"/>
    </source>
</evidence>
<keyword evidence="2" id="KW-0805">Transcription regulation</keyword>
<dbReference type="PANTHER" id="PTHR30118:SF6">
    <property type="entry name" value="HTH-TYPE TRANSCRIPTIONAL REGULATOR LEUO"/>
    <property type="match status" value="1"/>
</dbReference>
<accession>A0A0B8PM71</accession>
<dbReference type="GO" id="GO:0003677">
    <property type="term" value="F:DNA binding"/>
    <property type="evidence" value="ECO:0007669"/>
    <property type="project" value="UniProtKB-KW"/>
</dbReference>
<dbReference type="Gene3D" id="1.10.10.10">
    <property type="entry name" value="Winged helix-like DNA-binding domain superfamily/Winged helix DNA-binding domain"/>
    <property type="match status" value="1"/>
</dbReference>
<evidence type="ECO:0000313" key="6">
    <source>
        <dbReference type="EMBL" id="GAM64233.1"/>
    </source>
</evidence>
<evidence type="ECO:0000256" key="1">
    <source>
        <dbReference type="ARBA" id="ARBA00009437"/>
    </source>
</evidence>
<reference evidence="6 7" key="2">
    <citation type="submission" date="2015-01" db="EMBL/GenBank/DDBJ databases">
        <authorList>
            <consortium name="NBRP consortium"/>
            <person name="Sawabe T."/>
            <person name="Meirelles P."/>
            <person name="Feng G."/>
            <person name="Sayaka M."/>
            <person name="Hattori M."/>
            <person name="Ohkuma M."/>
        </authorList>
    </citation>
    <scope>NUCLEOTIDE SEQUENCE [LARGE SCALE GENOMIC DNA]</scope>
    <source>
        <strain evidence="6 7">JCM19232</strain>
    </source>
</reference>
<dbReference type="Pfam" id="PF03466">
    <property type="entry name" value="LysR_substrate"/>
    <property type="match status" value="1"/>
</dbReference>
<dbReference type="Pfam" id="PF00126">
    <property type="entry name" value="HTH_1"/>
    <property type="match status" value="1"/>
</dbReference>
<sequence>MKSTELNLIPFFVAVYEEESMSKAAQRLGVSQPAVSKALKRLREIYDDPLFHRSPVGVTPTSFAGDIYPALSTAFKNFSSTLSASRSFDPKVSKRIFSIACLAPIGYELMPKVLNQIKANAPGIDLEVHPLFTEDLESDLRLQRYDLVIDVMPKGRTTLQTSVIGKERLMVIARKDHPRVSGEITPEQFLAEEHIAVSQWRSRSTMMSSDNNDYLNKRKIVYRAPGVLEALAATCQSDYLALFPVSTFSSMADFHPVQSLDAPFLDVEKDLCMLWHPSRTSDASHRWLRNQSLPWQRQCFFKPECRDVCLPV</sequence>
<dbReference type="Proteomes" id="UP000031670">
    <property type="component" value="Unassembled WGS sequence"/>
</dbReference>
<proteinExistence type="inferred from homology"/>
<dbReference type="InterPro" id="IPR036388">
    <property type="entry name" value="WH-like_DNA-bd_sf"/>
</dbReference>
<dbReference type="PANTHER" id="PTHR30118">
    <property type="entry name" value="HTH-TYPE TRANSCRIPTIONAL REGULATOR LEUO-RELATED"/>
    <property type="match status" value="1"/>
</dbReference>